<dbReference type="EMBL" id="JAQFWP010000003">
    <property type="protein sequence ID" value="MDA2803345.1"/>
    <property type="molecule type" value="Genomic_DNA"/>
</dbReference>
<evidence type="ECO:0000313" key="4">
    <source>
        <dbReference type="Proteomes" id="UP001165685"/>
    </source>
</evidence>
<evidence type="ECO:0000259" key="2">
    <source>
        <dbReference type="PROSITE" id="PS50983"/>
    </source>
</evidence>
<evidence type="ECO:0000313" key="3">
    <source>
        <dbReference type="EMBL" id="MDA2803345.1"/>
    </source>
</evidence>
<comment type="similarity">
    <text evidence="1">Belongs to the bacterial solute-binding protein 8 family.</text>
</comment>
<dbReference type="PANTHER" id="PTHR30535">
    <property type="entry name" value="VITAMIN B12-BINDING PROTEIN"/>
    <property type="match status" value="1"/>
</dbReference>
<proteinExistence type="inferred from homology"/>
<dbReference type="PANTHER" id="PTHR30535:SF7">
    <property type="entry name" value="IRON(III) DICITRATE-BINDING PROTEIN"/>
    <property type="match status" value="1"/>
</dbReference>
<dbReference type="InterPro" id="IPR050902">
    <property type="entry name" value="ABC_Transporter_SBP"/>
</dbReference>
<protein>
    <submittedName>
        <fullName evidence="3">ABC transporter substrate-binding protein</fullName>
    </submittedName>
</protein>
<reference evidence="3" key="1">
    <citation type="submission" date="2023-01" db="EMBL/GenBank/DDBJ databases">
        <title>Draft genome sequence of Nocardiopsis sp. LSu2-4 isolated from halophytes.</title>
        <authorList>
            <person name="Duangmal K."/>
            <person name="Chantavorakit T."/>
        </authorList>
    </citation>
    <scope>NUCLEOTIDE SEQUENCE</scope>
    <source>
        <strain evidence="3">LSu2-4</strain>
    </source>
</reference>
<sequence>MIALAAAGTAALAGCQAAGPGGSGGSADSPEGYPVTVDECGREVRVDAPPERAVTLNQHATEVMLALGLEERMAGTAYLDDAVLPEYEDAYEGVPVLADEYPSFEDLLAAEPDFVYAGYPGSAFDEAEGRGRDALEGAGMATYGSLEQCADEVTVETAYQEIRNIGTLFGAEDRAEELVAGIEDRLAGVEGRLDGTEPVDVLVVDSLGDTVFTSGGSGIGDAIIERAGGRNVFTDLDDVFADVSIEDAADRSPEAIVFYDYGAIPVEEKIAAVEDDPLLSGTPAVEEERYAVLPLSSAVAGVRVGDAVADVADQLHPGTDG</sequence>
<accession>A0ABT4TG03</accession>
<name>A0ABT4TG03_9ACTN</name>
<evidence type="ECO:0000256" key="1">
    <source>
        <dbReference type="ARBA" id="ARBA00008814"/>
    </source>
</evidence>
<comment type="caution">
    <text evidence="3">The sequence shown here is derived from an EMBL/GenBank/DDBJ whole genome shotgun (WGS) entry which is preliminary data.</text>
</comment>
<dbReference type="SUPFAM" id="SSF53807">
    <property type="entry name" value="Helical backbone' metal receptor"/>
    <property type="match status" value="1"/>
</dbReference>
<dbReference type="Gene3D" id="3.40.50.1980">
    <property type="entry name" value="Nitrogenase molybdenum iron protein domain"/>
    <property type="match status" value="2"/>
</dbReference>
<organism evidence="3 4">
    <name type="scientific">Nocardiopsis suaedae</name>
    <dbReference type="NCBI Taxonomy" id="3018444"/>
    <lineage>
        <taxon>Bacteria</taxon>
        <taxon>Bacillati</taxon>
        <taxon>Actinomycetota</taxon>
        <taxon>Actinomycetes</taxon>
        <taxon>Streptosporangiales</taxon>
        <taxon>Nocardiopsidaceae</taxon>
        <taxon>Nocardiopsis</taxon>
    </lineage>
</organism>
<dbReference type="PROSITE" id="PS50983">
    <property type="entry name" value="FE_B12_PBP"/>
    <property type="match status" value="1"/>
</dbReference>
<dbReference type="InterPro" id="IPR002491">
    <property type="entry name" value="ABC_transptr_periplasmic_BD"/>
</dbReference>
<gene>
    <name evidence="3" type="ORF">O4U47_02370</name>
</gene>
<feature type="domain" description="Fe/B12 periplasmic-binding" evidence="2">
    <location>
        <begin position="52"/>
        <end position="321"/>
    </location>
</feature>
<dbReference type="Proteomes" id="UP001165685">
    <property type="component" value="Unassembled WGS sequence"/>
</dbReference>
<keyword evidence="4" id="KW-1185">Reference proteome</keyword>
<dbReference type="Pfam" id="PF01497">
    <property type="entry name" value="Peripla_BP_2"/>
    <property type="match status" value="1"/>
</dbReference>